<feature type="domain" description="Pericentrin/AKAP-450 centrosomal targeting" evidence="7">
    <location>
        <begin position="59"/>
        <end position="137"/>
    </location>
</feature>
<dbReference type="GO" id="GO:0060090">
    <property type="term" value="F:molecular adaptor activity"/>
    <property type="evidence" value="ECO:0007669"/>
    <property type="project" value="InterPro"/>
</dbReference>
<keyword evidence="3" id="KW-0597">Phosphoprotein</keyword>
<proteinExistence type="predicted"/>
<feature type="non-terminal residue" evidence="8">
    <location>
        <position position="142"/>
    </location>
</feature>
<dbReference type="AlphaFoldDB" id="A7RUS1"/>
<evidence type="ECO:0000313" key="9">
    <source>
        <dbReference type="Proteomes" id="UP000001593"/>
    </source>
</evidence>
<dbReference type="GO" id="GO:0005737">
    <property type="term" value="C:cytoplasm"/>
    <property type="evidence" value="ECO:0007669"/>
    <property type="project" value="UniProtKB-ARBA"/>
</dbReference>
<evidence type="ECO:0000256" key="6">
    <source>
        <dbReference type="SAM" id="MobiDB-lite"/>
    </source>
</evidence>
<keyword evidence="5" id="KW-0206">Cytoskeleton</keyword>
<sequence>AAERAQWAQEKAESQNTIRAANEEIARLKEDARKAGTERSSDSQATWPQAKVIQKLYSRYVRAESFRKGLVYQKRYLLLLLGGFQECEQTTLAMISRMGAYPSYPDVPKRRPPAYTRFRSAVRTVIAIKRMRFLVAKAQRTS</sequence>
<dbReference type="InterPro" id="IPR028745">
    <property type="entry name" value="AKAP9/Pericentrin"/>
</dbReference>
<dbReference type="InParanoid" id="A7RUS1"/>
<keyword evidence="2" id="KW-0963">Cytoplasm</keyword>
<comment type="subcellular location">
    <subcellularLocation>
        <location evidence="1">Cytoplasm</location>
        <location evidence="1">Cytoskeleton</location>
        <location evidence="1">Microtubule organizing center</location>
        <location evidence="1">Centrosome</location>
    </subcellularLocation>
</comment>
<dbReference type="PANTHER" id="PTHR44981:SF2">
    <property type="entry name" value="PERICENTRIN-LIKE PROTEIN, ISOFORM F"/>
    <property type="match status" value="1"/>
</dbReference>
<organism evidence="8 9">
    <name type="scientific">Nematostella vectensis</name>
    <name type="common">Starlet sea anemone</name>
    <dbReference type="NCBI Taxonomy" id="45351"/>
    <lineage>
        <taxon>Eukaryota</taxon>
        <taxon>Metazoa</taxon>
        <taxon>Cnidaria</taxon>
        <taxon>Anthozoa</taxon>
        <taxon>Hexacorallia</taxon>
        <taxon>Actiniaria</taxon>
        <taxon>Edwardsiidae</taxon>
        <taxon>Nematostella</taxon>
    </lineage>
</organism>
<evidence type="ECO:0000259" key="7">
    <source>
        <dbReference type="Pfam" id="PF10495"/>
    </source>
</evidence>
<evidence type="ECO:0000256" key="4">
    <source>
        <dbReference type="ARBA" id="ARBA00023054"/>
    </source>
</evidence>
<protein>
    <recommendedName>
        <fullName evidence="7">Pericentrin/AKAP-450 centrosomal targeting domain-containing protein</fullName>
    </recommendedName>
</protein>
<dbReference type="PhylomeDB" id="A7RUS1"/>
<evidence type="ECO:0000313" key="8">
    <source>
        <dbReference type="EMBL" id="EDO44797.1"/>
    </source>
</evidence>
<name>A7RUS1_NEMVE</name>
<dbReference type="eggNOG" id="ENOG502QV16">
    <property type="taxonomic scope" value="Eukaryota"/>
</dbReference>
<feature type="non-terminal residue" evidence="8">
    <location>
        <position position="1"/>
    </location>
</feature>
<evidence type="ECO:0000256" key="3">
    <source>
        <dbReference type="ARBA" id="ARBA00022553"/>
    </source>
</evidence>
<gene>
    <name evidence="8" type="ORF">NEMVEDRAFT_v1g27057</name>
</gene>
<dbReference type="Pfam" id="PF10495">
    <property type="entry name" value="PACT_coil_coil"/>
    <property type="match status" value="1"/>
</dbReference>
<dbReference type="HOGENOM" id="CLU_1986730_0_0_1"/>
<keyword evidence="4" id="KW-0175">Coiled coil</keyword>
<dbReference type="InterPro" id="IPR019528">
    <property type="entry name" value="PACT_domain"/>
</dbReference>
<feature type="region of interest" description="Disordered" evidence="6">
    <location>
        <begin position="1"/>
        <end position="20"/>
    </location>
</feature>
<dbReference type="GO" id="GO:0007165">
    <property type="term" value="P:signal transduction"/>
    <property type="evidence" value="ECO:0007669"/>
    <property type="project" value="InterPro"/>
</dbReference>
<reference evidence="8 9" key="1">
    <citation type="journal article" date="2007" name="Science">
        <title>Sea anemone genome reveals ancestral eumetazoan gene repertoire and genomic organization.</title>
        <authorList>
            <person name="Putnam N.H."/>
            <person name="Srivastava M."/>
            <person name="Hellsten U."/>
            <person name="Dirks B."/>
            <person name="Chapman J."/>
            <person name="Salamov A."/>
            <person name="Terry A."/>
            <person name="Shapiro H."/>
            <person name="Lindquist E."/>
            <person name="Kapitonov V.V."/>
            <person name="Jurka J."/>
            <person name="Genikhovich G."/>
            <person name="Grigoriev I.V."/>
            <person name="Lucas S.M."/>
            <person name="Steele R.E."/>
            <person name="Finnerty J.R."/>
            <person name="Technau U."/>
            <person name="Martindale M.Q."/>
            <person name="Rokhsar D.S."/>
        </authorList>
    </citation>
    <scope>NUCLEOTIDE SEQUENCE [LARGE SCALE GENOMIC DNA]</scope>
    <source>
        <strain evidence="9">CH2 X CH6</strain>
    </source>
</reference>
<dbReference type="STRING" id="45351.A7RUS1"/>
<dbReference type="EMBL" id="DS469541">
    <property type="protein sequence ID" value="EDO44797.1"/>
    <property type="molecule type" value="Genomic_DNA"/>
</dbReference>
<accession>A7RUS1</accession>
<dbReference type="GO" id="GO:0005813">
    <property type="term" value="C:centrosome"/>
    <property type="evidence" value="ECO:0007669"/>
    <property type="project" value="UniProtKB-SubCell"/>
</dbReference>
<dbReference type="PANTHER" id="PTHR44981">
    <property type="entry name" value="PERICENTRIN-LIKE PROTEIN, ISOFORM F"/>
    <property type="match status" value="1"/>
</dbReference>
<evidence type="ECO:0000256" key="2">
    <source>
        <dbReference type="ARBA" id="ARBA00022490"/>
    </source>
</evidence>
<dbReference type="Proteomes" id="UP000001593">
    <property type="component" value="Unassembled WGS sequence"/>
</dbReference>
<evidence type="ECO:0000256" key="5">
    <source>
        <dbReference type="ARBA" id="ARBA00023212"/>
    </source>
</evidence>
<evidence type="ECO:0000256" key="1">
    <source>
        <dbReference type="ARBA" id="ARBA00004300"/>
    </source>
</evidence>
<keyword evidence="9" id="KW-1185">Reference proteome</keyword>